<protein>
    <recommendedName>
        <fullName evidence="5">BIG2 domain-containing protein</fullName>
    </recommendedName>
</protein>
<dbReference type="RefSeq" id="WP_284348168.1">
    <property type="nucleotide sequence ID" value="NZ_BRXS01000001.1"/>
</dbReference>
<dbReference type="Gene3D" id="2.60.40.1080">
    <property type="match status" value="1"/>
</dbReference>
<name>A0AA37PZR8_9BACT</name>
<dbReference type="SUPFAM" id="SSF50985">
    <property type="entry name" value="RCC1/BLIP-II"/>
    <property type="match status" value="1"/>
</dbReference>
<dbReference type="AlphaFoldDB" id="A0AA37PZR8"/>
<dbReference type="GO" id="GO:0005085">
    <property type="term" value="F:guanyl-nucleotide exchange factor activity"/>
    <property type="evidence" value="ECO:0007669"/>
    <property type="project" value="TreeGrafter"/>
</dbReference>
<feature type="chain" id="PRO_5041257728" description="BIG2 domain-containing protein" evidence="2">
    <location>
        <begin position="31"/>
        <end position="481"/>
    </location>
</feature>
<evidence type="ECO:0000256" key="1">
    <source>
        <dbReference type="SAM" id="MobiDB-lite"/>
    </source>
</evidence>
<proteinExistence type="predicted"/>
<accession>A0AA37PZR8</accession>
<sequence>MSPSRPPRLPRLAALGLLALVAACSDPARPDGDGTPPPPPPPPPAVVPDSLAFPVVPGGRLWLHGDARDSLGTPSDTLVRFTVLDTTVATVDEKGQVTGRRPGRTVVVGSAAGRTVRLAVVVRTVRYRDVWPSAGDDGCALTTDGEALCWGGNSNGMIGAETLRSCAWISPSQGYRCGSWPSDAPTFVRTRARFTTLAVGWGRRCGLTADGRVFCWGALAATTNGIVPCADTLPRGRCDYAPREEPTPLPWARLAVGAWLVNGTTCALAAGGAPWCWGHDWAGNAGGAGESSPSPATVPAPTPVRAAPPLRDLAMGPAVTCGLDADDAVWCWGYRYYFGNDTAGVRGPEAVREPVRGANGMRFAAISMANGGCGLTRAGEAWCWWYGTRPAPAAPGRTFVTISAGEVSACGLTADGEGWCWPYNRAPIPITQGLRFRTFRVESYTACGIALDGRAWCIPYQANGENPPGAVGAPRILAGQD</sequence>
<dbReference type="Gene3D" id="2.130.10.30">
    <property type="entry name" value="Regulator of chromosome condensation 1/beta-lactamase-inhibitor protein II"/>
    <property type="match status" value="3"/>
</dbReference>
<comment type="caution">
    <text evidence="3">The sequence shown here is derived from an EMBL/GenBank/DDBJ whole genome shotgun (WGS) entry which is preliminary data.</text>
</comment>
<dbReference type="GO" id="GO:0005737">
    <property type="term" value="C:cytoplasm"/>
    <property type="evidence" value="ECO:0007669"/>
    <property type="project" value="TreeGrafter"/>
</dbReference>
<dbReference type="EMBL" id="BRXS01000001">
    <property type="protein sequence ID" value="GLC23724.1"/>
    <property type="molecule type" value="Genomic_DNA"/>
</dbReference>
<feature type="compositionally biased region" description="Pro residues" evidence="1">
    <location>
        <begin position="35"/>
        <end position="45"/>
    </location>
</feature>
<dbReference type="Proteomes" id="UP001161325">
    <property type="component" value="Unassembled WGS sequence"/>
</dbReference>
<reference evidence="3" key="1">
    <citation type="submission" date="2022-08" db="EMBL/GenBank/DDBJ databases">
        <title>Draft genome sequencing of Roseisolibacter agri AW1220.</title>
        <authorList>
            <person name="Tobiishi Y."/>
            <person name="Tonouchi A."/>
        </authorList>
    </citation>
    <scope>NUCLEOTIDE SEQUENCE</scope>
    <source>
        <strain evidence="3">AW1220</strain>
    </source>
</reference>
<dbReference type="PROSITE" id="PS51257">
    <property type="entry name" value="PROKAR_LIPOPROTEIN"/>
    <property type="match status" value="1"/>
</dbReference>
<evidence type="ECO:0008006" key="5">
    <source>
        <dbReference type="Google" id="ProtNLM"/>
    </source>
</evidence>
<evidence type="ECO:0000256" key="2">
    <source>
        <dbReference type="SAM" id="SignalP"/>
    </source>
</evidence>
<dbReference type="PANTHER" id="PTHR45982:SF1">
    <property type="entry name" value="REGULATOR OF CHROMOSOME CONDENSATION"/>
    <property type="match status" value="1"/>
</dbReference>
<dbReference type="PANTHER" id="PTHR45982">
    <property type="entry name" value="REGULATOR OF CHROMOSOME CONDENSATION"/>
    <property type="match status" value="1"/>
</dbReference>
<evidence type="ECO:0000313" key="3">
    <source>
        <dbReference type="EMBL" id="GLC23724.1"/>
    </source>
</evidence>
<evidence type="ECO:0000313" key="4">
    <source>
        <dbReference type="Proteomes" id="UP001161325"/>
    </source>
</evidence>
<keyword evidence="2" id="KW-0732">Signal</keyword>
<dbReference type="InterPro" id="IPR009091">
    <property type="entry name" value="RCC1/BLIP-II"/>
</dbReference>
<organism evidence="3 4">
    <name type="scientific">Roseisolibacter agri</name>
    <dbReference type="NCBI Taxonomy" id="2014610"/>
    <lineage>
        <taxon>Bacteria</taxon>
        <taxon>Pseudomonadati</taxon>
        <taxon>Gemmatimonadota</taxon>
        <taxon>Gemmatimonadia</taxon>
        <taxon>Gemmatimonadales</taxon>
        <taxon>Gemmatimonadaceae</taxon>
        <taxon>Roseisolibacter</taxon>
    </lineage>
</organism>
<gene>
    <name evidence="3" type="ORF">rosag_02370</name>
</gene>
<dbReference type="InterPro" id="IPR051553">
    <property type="entry name" value="Ran_GTPase-activating"/>
</dbReference>
<feature type="region of interest" description="Disordered" evidence="1">
    <location>
        <begin position="24"/>
        <end position="45"/>
    </location>
</feature>
<feature type="signal peptide" evidence="2">
    <location>
        <begin position="1"/>
        <end position="30"/>
    </location>
</feature>
<keyword evidence="4" id="KW-1185">Reference proteome</keyword>